<evidence type="ECO:0000313" key="3">
    <source>
        <dbReference type="Proteomes" id="UP000326799"/>
    </source>
</evidence>
<protein>
    <recommendedName>
        <fullName evidence="4">Protein kinase domain-containing protein</fullName>
    </recommendedName>
</protein>
<feature type="region of interest" description="Disordered" evidence="1">
    <location>
        <begin position="1"/>
        <end position="23"/>
    </location>
</feature>
<dbReference type="AlphaFoldDB" id="A0A5N6EPZ3"/>
<sequence length="257" mass="29889">MSDPQCEHCKVESQDQHQSTHMPSDHLEAVRSNWCLNTKSQMCVIWLLEAESPKIREVGHPFVHSLFSEKANRHLGERRAVFYANRAKDGMAAVVKLRFQLHSMWLYEPEEYAHRIEWSKRIFRDEIRALRLLEPLRETPTLYDYGVLEQDDRHDYPGGFISAIAMSRMPGKPATDYPDLSDVEGESLKRKVLQILEDIRLLGWELYDGEPDNIVYDRLTGTVSITCIAYGADKPTDRPITERDGFLRILGQNLWWT</sequence>
<name>A0A5N6EPZ3_9EURO</name>
<proteinExistence type="predicted"/>
<dbReference type="EMBL" id="ML733443">
    <property type="protein sequence ID" value="KAB8218973.1"/>
    <property type="molecule type" value="Genomic_DNA"/>
</dbReference>
<dbReference type="Proteomes" id="UP000326799">
    <property type="component" value="Unassembled WGS sequence"/>
</dbReference>
<gene>
    <name evidence="2" type="ORF">BDV33DRAFT_204838</name>
</gene>
<reference evidence="2 3" key="1">
    <citation type="submission" date="2019-04" db="EMBL/GenBank/DDBJ databases">
        <title>Fungal friends and foes A comparative genomics study of 23 Aspergillus species from section Flavi.</title>
        <authorList>
            <consortium name="DOE Joint Genome Institute"/>
            <person name="Kjaerbolling I."/>
            <person name="Vesth T.C."/>
            <person name="Frisvad J.C."/>
            <person name="Nybo J.L."/>
            <person name="Theobald S."/>
            <person name="Kildgaard S."/>
            <person name="Petersen T.I."/>
            <person name="Kuo A."/>
            <person name="Sato A."/>
            <person name="Lyhne E.K."/>
            <person name="Kogle M.E."/>
            <person name="Wiebenga A."/>
            <person name="Kun R.S."/>
            <person name="Lubbers R.J."/>
            <person name="Makela M.R."/>
            <person name="Barry K."/>
            <person name="Chovatia M."/>
            <person name="Clum A."/>
            <person name="Daum C."/>
            <person name="Haridas S."/>
            <person name="He G."/>
            <person name="LaButti K."/>
            <person name="Lipzen A."/>
            <person name="Mondo S."/>
            <person name="Pangilinan J."/>
            <person name="Riley R."/>
            <person name="Salamov A."/>
            <person name="Simmons B.A."/>
            <person name="Magnuson J.K."/>
            <person name="Henrissat B."/>
            <person name="Mortensen U.H."/>
            <person name="Larsen T.O."/>
            <person name="De vries R.P."/>
            <person name="Grigoriev I.V."/>
            <person name="Machida M."/>
            <person name="Baker S.E."/>
            <person name="Andersen M.R."/>
        </authorList>
    </citation>
    <scope>NUCLEOTIDE SEQUENCE [LARGE SCALE GENOMIC DNA]</scope>
    <source>
        <strain evidence="2 3">CBS 126849</strain>
    </source>
</reference>
<organism evidence="2 3">
    <name type="scientific">Aspergillus novoparasiticus</name>
    <dbReference type="NCBI Taxonomy" id="986946"/>
    <lineage>
        <taxon>Eukaryota</taxon>
        <taxon>Fungi</taxon>
        <taxon>Dikarya</taxon>
        <taxon>Ascomycota</taxon>
        <taxon>Pezizomycotina</taxon>
        <taxon>Eurotiomycetes</taxon>
        <taxon>Eurotiomycetidae</taxon>
        <taxon>Eurotiales</taxon>
        <taxon>Aspergillaceae</taxon>
        <taxon>Aspergillus</taxon>
        <taxon>Aspergillus subgen. Circumdati</taxon>
    </lineage>
</organism>
<evidence type="ECO:0000313" key="2">
    <source>
        <dbReference type="EMBL" id="KAB8218973.1"/>
    </source>
</evidence>
<evidence type="ECO:0008006" key="4">
    <source>
        <dbReference type="Google" id="ProtNLM"/>
    </source>
</evidence>
<accession>A0A5N6EPZ3</accession>
<keyword evidence="3" id="KW-1185">Reference proteome</keyword>
<feature type="compositionally biased region" description="Basic and acidic residues" evidence="1">
    <location>
        <begin position="1"/>
        <end position="15"/>
    </location>
</feature>
<evidence type="ECO:0000256" key="1">
    <source>
        <dbReference type="SAM" id="MobiDB-lite"/>
    </source>
</evidence>